<protein>
    <submittedName>
        <fullName evidence="1">Uncharacterized protein</fullName>
    </submittedName>
</protein>
<proteinExistence type="predicted"/>
<feature type="non-terminal residue" evidence="1">
    <location>
        <position position="1"/>
    </location>
</feature>
<name>A0AAD2Q6N1_9AGAR</name>
<dbReference type="EMBL" id="CAVNYO010000444">
    <property type="protein sequence ID" value="CAK5281861.1"/>
    <property type="molecule type" value="Genomic_DNA"/>
</dbReference>
<accession>A0AAD2Q6N1</accession>
<sequence length="54" mass="6409">MTQTGFGYKYCSYLVVFSSLRIHFSFRLCFWVDCHILLLPCQDICDNQPKNEVE</sequence>
<reference evidence="1" key="1">
    <citation type="submission" date="2023-11" db="EMBL/GenBank/DDBJ databases">
        <authorList>
            <person name="De Vega J J."/>
            <person name="De Vega J J."/>
        </authorList>
    </citation>
    <scope>NUCLEOTIDE SEQUENCE</scope>
</reference>
<evidence type="ECO:0000313" key="1">
    <source>
        <dbReference type="EMBL" id="CAK5281861.1"/>
    </source>
</evidence>
<evidence type="ECO:0000313" key="2">
    <source>
        <dbReference type="Proteomes" id="UP001295794"/>
    </source>
</evidence>
<comment type="caution">
    <text evidence="1">The sequence shown here is derived from an EMBL/GenBank/DDBJ whole genome shotgun (WGS) entry which is preliminary data.</text>
</comment>
<gene>
    <name evidence="1" type="ORF">MYCIT1_LOCUS33174</name>
</gene>
<keyword evidence="2" id="KW-1185">Reference proteome</keyword>
<dbReference type="AlphaFoldDB" id="A0AAD2Q6N1"/>
<organism evidence="1 2">
    <name type="scientific">Mycena citricolor</name>
    <dbReference type="NCBI Taxonomy" id="2018698"/>
    <lineage>
        <taxon>Eukaryota</taxon>
        <taxon>Fungi</taxon>
        <taxon>Dikarya</taxon>
        <taxon>Basidiomycota</taxon>
        <taxon>Agaricomycotina</taxon>
        <taxon>Agaricomycetes</taxon>
        <taxon>Agaricomycetidae</taxon>
        <taxon>Agaricales</taxon>
        <taxon>Marasmiineae</taxon>
        <taxon>Mycenaceae</taxon>
        <taxon>Mycena</taxon>
    </lineage>
</organism>
<dbReference type="Proteomes" id="UP001295794">
    <property type="component" value="Unassembled WGS sequence"/>
</dbReference>